<keyword evidence="1" id="KW-0472">Membrane</keyword>
<dbReference type="EMBL" id="CP017420">
    <property type="protein sequence ID" value="AOV02787.1"/>
    <property type="molecule type" value="Genomic_DNA"/>
</dbReference>
<name>A0ABM6E5J3_9BURK</name>
<protein>
    <submittedName>
        <fullName evidence="2">Uncharacterized protein</fullName>
    </submittedName>
</protein>
<dbReference type="RefSeq" id="WP_046238877.1">
    <property type="nucleotide sequence ID" value="NZ_CBCSDN010000052.1"/>
</dbReference>
<evidence type="ECO:0000256" key="1">
    <source>
        <dbReference type="SAM" id="Phobius"/>
    </source>
</evidence>
<evidence type="ECO:0000313" key="3">
    <source>
        <dbReference type="Proteomes" id="UP000095607"/>
    </source>
</evidence>
<accession>A0ABM6E5J3</accession>
<proteinExistence type="predicted"/>
<gene>
    <name evidence="2" type="ORF">BI380_16285</name>
</gene>
<keyword evidence="1" id="KW-1133">Transmembrane helix</keyword>
<sequence length="68" mass="7654">MSGELLGQIAAWTVAFIWALGAVTVISWLVHLNLKLIDKIRMQIMGESRVWLALRLLREHDAAKRGEG</sequence>
<dbReference type="Proteomes" id="UP000095607">
    <property type="component" value="Chromosome"/>
</dbReference>
<reference evidence="2 3" key="1">
    <citation type="submission" date="2016-09" db="EMBL/GenBank/DDBJ databases">
        <title>Complete genome sequence of Deltia acidovorans CM13 isolated from murine proximal colonic tissue.</title>
        <authorList>
            <person name="Saffarian A."/>
        </authorList>
    </citation>
    <scope>NUCLEOTIDE SEQUENCE [LARGE SCALE GENOMIC DNA]</scope>
    <source>
        <strain evidence="2 3">CM13</strain>
    </source>
</reference>
<keyword evidence="3" id="KW-1185">Reference proteome</keyword>
<organism evidence="2 3">
    <name type="scientific">Delftia tsuruhatensis</name>
    <dbReference type="NCBI Taxonomy" id="180282"/>
    <lineage>
        <taxon>Bacteria</taxon>
        <taxon>Pseudomonadati</taxon>
        <taxon>Pseudomonadota</taxon>
        <taxon>Betaproteobacteria</taxon>
        <taxon>Burkholderiales</taxon>
        <taxon>Comamonadaceae</taxon>
        <taxon>Delftia</taxon>
    </lineage>
</organism>
<feature type="transmembrane region" description="Helical" evidence="1">
    <location>
        <begin position="12"/>
        <end position="34"/>
    </location>
</feature>
<keyword evidence="1" id="KW-0812">Transmembrane</keyword>
<evidence type="ECO:0000313" key="2">
    <source>
        <dbReference type="EMBL" id="AOV02787.1"/>
    </source>
</evidence>